<proteinExistence type="predicted"/>
<evidence type="ECO:0000313" key="8">
    <source>
        <dbReference type="Proteomes" id="UP000271889"/>
    </source>
</evidence>
<evidence type="ECO:0000259" key="6">
    <source>
        <dbReference type="PROSITE" id="PS51898"/>
    </source>
</evidence>
<keyword evidence="3" id="KW-0229">DNA integration</keyword>
<keyword evidence="5" id="KW-0233">DNA recombination</keyword>
<dbReference type="GO" id="GO:0015074">
    <property type="term" value="P:DNA integration"/>
    <property type="evidence" value="ECO:0007669"/>
    <property type="project" value="UniProtKB-KW"/>
</dbReference>
<dbReference type="Proteomes" id="UP000271889">
    <property type="component" value="Unassembled WGS sequence"/>
</dbReference>
<evidence type="ECO:0000256" key="2">
    <source>
        <dbReference type="ARBA" id="ARBA00022747"/>
    </source>
</evidence>
<dbReference type="InterPro" id="IPR002104">
    <property type="entry name" value="Integrase_catalytic"/>
</dbReference>
<evidence type="ECO:0000256" key="5">
    <source>
        <dbReference type="ARBA" id="ARBA00023172"/>
    </source>
</evidence>
<keyword evidence="2" id="KW-0680">Restriction system</keyword>
<sequence>MEQRDLAIVEMLASTGMRVGEMVLLNRQDIDFENRESIVFGKGDKERVVYFDARTKKHLMEYLASRNDDNEALFVTLRAPFNRIQIGGIERSLATMAIDRGMPIEQLQKLLGHQRIDTTLQYAMDKEKNMAKVKLGEIADITKLAGFEFTKYIKYNDTGEIIALRALNLRNGQLDLSDIKRIDRNVSDNLVRSRLYKGDILLTYTGNGYGDCALIEENDKYHLAPNICKITPDTTKAINVKLCNRKWTAYYTNENYKDIRG</sequence>
<dbReference type="InterPro" id="IPR044946">
    <property type="entry name" value="Restrct_endonuc_typeI_TRD_sf"/>
</dbReference>
<dbReference type="SUPFAM" id="SSF56349">
    <property type="entry name" value="DNA breaking-rejoining enzymes"/>
    <property type="match status" value="1"/>
</dbReference>
<dbReference type="EMBL" id="UYRV01114958">
    <property type="protein sequence ID" value="VDN29205.1"/>
    <property type="molecule type" value="Genomic_DNA"/>
</dbReference>
<dbReference type="PANTHER" id="PTHR30349">
    <property type="entry name" value="PHAGE INTEGRASE-RELATED"/>
    <property type="match status" value="1"/>
</dbReference>
<dbReference type="GO" id="GO:0003677">
    <property type="term" value="F:DNA binding"/>
    <property type="evidence" value="ECO:0007669"/>
    <property type="project" value="UniProtKB-KW"/>
</dbReference>
<keyword evidence="8" id="KW-1185">Reference proteome</keyword>
<evidence type="ECO:0000256" key="4">
    <source>
        <dbReference type="ARBA" id="ARBA00023125"/>
    </source>
</evidence>
<dbReference type="GO" id="GO:0009307">
    <property type="term" value="P:DNA restriction-modification system"/>
    <property type="evidence" value="ECO:0007669"/>
    <property type="project" value="UniProtKB-KW"/>
</dbReference>
<dbReference type="Pfam" id="PF00589">
    <property type="entry name" value="Phage_integrase"/>
    <property type="match status" value="1"/>
</dbReference>
<protein>
    <recommendedName>
        <fullName evidence="6">Tyr recombinase domain-containing protein</fullName>
    </recommendedName>
</protein>
<name>A0A3P7MI67_CYLGO</name>
<dbReference type="GO" id="GO:0006310">
    <property type="term" value="P:DNA recombination"/>
    <property type="evidence" value="ECO:0007669"/>
    <property type="project" value="UniProtKB-KW"/>
</dbReference>
<dbReference type="Gene3D" id="1.10.443.10">
    <property type="entry name" value="Intergrase catalytic core"/>
    <property type="match status" value="2"/>
</dbReference>
<dbReference type="InterPro" id="IPR050090">
    <property type="entry name" value="Tyrosine_recombinase_XerCD"/>
</dbReference>
<keyword evidence="4" id="KW-0238">DNA-binding</keyword>
<dbReference type="Gene3D" id="3.90.220.20">
    <property type="entry name" value="DNA methylase specificity domains"/>
    <property type="match status" value="1"/>
</dbReference>
<feature type="domain" description="Tyr recombinase" evidence="6">
    <location>
        <begin position="1"/>
        <end position="135"/>
    </location>
</feature>
<dbReference type="SUPFAM" id="SSF116734">
    <property type="entry name" value="DNA methylase specificity domain"/>
    <property type="match status" value="1"/>
</dbReference>
<dbReference type="InterPro" id="IPR011010">
    <property type="entry name" value="DNA_brk_join_enz"/>
</dbReference>
<dbReference type="InterPro" id="IPR013762">
    <property type="entry name" value="Integrase-like_cat_sf"/>
</dbReference>
<gene>
    <name evidence="7" type="ORF">CGOC_LOCUS11193</name>
</gene>
<dbReference type="PANTHER" id="PTHR30349:SF77">
    <property type="entry name" value="TYROSINE RECOMBINASE XERC"/>
    <property type="match status" value="1"/>
</dbReference>
<dbReference type="GO" id="GO:0005737">
    <property type="term" value="C:cytoplasm"/>
    <property type="evidence" value="ECO:0007669"/>
    <property type="project" value="UniProtKB-SubCell"/>
</dbReference>
<dbReference type="PROSITE" id="PS51898">
    <property type="entry name" value="TYR_RECOMBINASE"/>
    <property type="match status" value="1"/>
</dbReference>
<evidence type="ECO:0000256" key="3">
    <source>
        <dbReference type="ARBA" id="ARBA00022908"/>
    </source>
</evidence>
<organism evidence="7 8">
    <name type="scientific">Cylicostephanus goldi</name>
    <name type="common">Nematode worm</name>
    <dbReference type="NCBI Taxonomy" id="71465"/>
    <lineage>
        <taxon>Eukaryota</taxon>
        <taxon>Metazoa</taxon>
        <taxon>Ecdysozoa</taxon>
        <taxon>Nematoda</taxon>
        <taxon>Chromadorea</taxon>
        <taxon>Rhabditida</taxon>
        <taxon>Rhabditina</taxon>
        <taxon>Rhabditomorpha</taxon>
        <taxon>Strongyloidea</taxon>
        <taxon>Strongylidae</taxon>
        <taxon>Cylicostephanus</taxon>
    </lineage>
</organism>
<reference evidence="7 8" key="1">
    <citation type="submission" date="2018-11" db="EMBL/GenBank/DDBJ databases">
        <authorList>
            <consortium name="Pathogen Informatics"/>
        </authorList>
    </citation>
    <scope>NUCLEOTIDE SEQUENCE [LARGE SCALE GENOMIC DNA]</scope>
</reference>
<accession>A0A3P7MI67</accession>
<evidence type="ECO:0000313" key="7">
    <source>
        <dbReference type="EMBL" id="VDN29205.1"/>
    </source>
</evidence>
<dbReference type="OrthoDB" id="2361793at2759"/>
<evidence type="ECO:0000256" key="1">
    <source>
        <dbReference type="ARBA" id="ARBA00004496"/>
    </source>
</evidence>
<dbReference type="CDD" id="cd16961">
    <property type="entry name" value="RMtype1_S_TRD-CR_like"/>
    <property type="match status" value="1"/>
</dbReference>
<dbReference type="AlphaFoldDB" id="A0A3P7MI67"/>
<comment type="subcellular location">
    <subcellularLocation>
        <location evidence="1">Cytoplasm</location>
    </subcellularLocation>
</comment>